<organism evidence="1 2">
    <name type="scientific">Polyplosphaeria fusca</name>
    <dbReference type="NCBI Taxonomy" id="682080"/>
    <lineage>
        <taxon>Eukaryota</taxon>
        <taxon>Fungi</taxon>
        <taxon>Dikarya</taxon>
        <taxon>Ascomycota</taxon>
        <taxon>Pezizomycotina</taxon>
        <taxon>Dothideomycetes</taxon>
        <taxon>Pleosporomycetidae</taxon>
        <taxon>Pleosporales</taxon>
        <taxon>Tetraplosphaeriaceae</taxon>
        <taxon>Polyplosphaeria</taxon>
    </lineage>
</organism>
<comment type="caution">
    <text evidence="1">The sequence shown here is derived from an EMBL/GenBank/DDBJ whole genome shotgun (WGS) entry which is preliminary data.</text>
</comment>
<feature type="non-terminal residue" evidence="1">
    <location>
        <position position="1"/>
    </location>
</feature>
<proteinExistence type="predicted"/>
<dbReference type="AlphaFoldDB" id="A0A9P4QLW5"/>
<gene>
    <name evidence="1" type="ORF">EJ04DRAFT_529625</name>
</gene>
<name>A0A9P4QLW5_9PLEO</name>
<evidence type="ECO:0000313" key="2">
    <source>
        <dbReference type="Proteomes" id="UP000799444"/>
    </source>
</evidence>
<dbReference type="EMBL" id="ML996346">
    <property type="protein sequence ID" value="KAF2727226.1"/>
    <property type="molecule type" value="Genomic_DNA"/>
</dbReference>
<dbReference type="Proteomes" id="UP000799444">
    <property type="component" value="Unassembled WGS sequence"/>
</dbReference>
<sequence>RNSCSDGARQAGGEATVIDTAAAIGGDEQGDVRAGIGEGAGIDRDGVGIDRDGVGIDRDGVGIDRDGVGIDRDGAGIDRDGIGIARDGAGIDRDGAELRRVSDPEDYAEVEIEIKKAAHVVQKLMDLGELMPRSSLGHLAFEQVVALEQNGMALGIAYGGMGDRLSFQRGQNKGDRHVVVSAPAGAIDPVA</sequence>
<accession>A0A9P4QLW5</accession>
<keyword evidence="2" id="KW-1185">Reference proteome</keyword>
<evidence type="ECO:0000313" key="1">
    <source>
        <dbReference type="EMBL" id="KAF2727226.1"/>
    </source>
</evidence>
<reference evidence="1" key="1">
    <citation type="journal article" date="2020" name="Stud. Mycol.">
        <title>101 Dothideomycetes genomes: a test case for predicting lifestyles and emergence of pathogens.</title>
        <authorList>
            <person name="Haridas S."/>
            <person name="Albert R."/>
            <person name="Binder M."/>
            <person name="Bloem J."/>
            <person name="Labutti K."/>
            <person name="Salamov A."/>
            <person name="Andreopoulos B."/>
            <person name="Baker S."/>
            <person name="Barry K."/>
            <person name="Bills G."/>
            <person name="Bluhm B."/>
            <person name="Cannon C."/>
            <person name="Castanera R."/>
            <person name="Culley D."/>
            <person name="Daum C."/>
            <person name="Ezra D."/>
            <person name="Gonzalez J."/>
            <person name="Henrissat B."/>
            <person name="Kuo A."/>
            <person name="Liang C."/>
            <person name="Lipzen A."/>
            <person name="Lutzoni F."/>
            <person name="Magnuson J."/>
            <person name="Mondo S."/>
            <person name="Nolan M."/>
            <person name="Ohm R."/>
            <person name="Pangilinan J."/>
            <person name="Park H.-J."/>
            <person name="Ramirez L."/>
            <person name="Alfaro M."/>
            <person name="Sun H."/>
            <person name="Tritt A."/>
            <person name="Yoshinaga Y."/>
            <person name="Zwiers L.-H."/>
            <person name="Turgeon B."/>
            <person name="Goodwin S."/>
            <person name="Spatafora J."/>
            <person name="Crous P."/>
            <person name="Grigoriev I."/>
        </authorList>
    </citation>
    <scope>NUCLEOTIDE SEQUENCE</scope>
    <source>
        <strain evidence="1">CBS 125425</strain>
    </source>
</reference>
<protein>
    <submittedName>
        <fullName evidence="1">Uncharacterized protein</fullName>
    </submittedName>
</protein>